<dbReference type="InterPro" id="IPR012337">
    <property type="entry name" value="RNaseH-like_sf"/>
</dbReference>
<evidence type="ECO:0000313" key="2">
    <source>
        <dbReference type="Proteomes" id="UP000192578"/>
    </source>
</evidence>
<dbReference type="InterPro" id="IPR036397">
    <property type="entry name" value="RNaseH_sf"/>
</dbReference>
<dbReference type="GO" id="GO:0003676">
    <property type="term" value="F:nucleic acid binding"/>
    <property type="evidence" value="ECO:0007669"/>
    <property type="project" value="InterPro"/>
</dbReference>
<keyword evidence="2" id="KW-1185">Reference proteome</keyword>
<dbReference type="AlphaFoldDB" id="A0A1W0WDG7"/>
<dbReference type="Proteomes" id="UP000192578">
    <property type="component" value="Unassembled WGS sequence"/>
</dbReference>
<reference evidence="2" key="1">
    <citation type="submission" date="2017-01" db="EMBL/GenBank/DDBJ databases">
        <title>Comparative genomics of anhydrobiosis in the tardigrade Hypsibius dujardini.</title>
        <authorList>
            <person name="Yoshida Y."/>
            <person name="Koutsovoulos G."/>
            <person name="Laetsch D."/>
            <person name="Stevens L."/>
            <person name="Kumar S."/>
            <person name="Horikawa D."/>
            <person name="Ishino K."/>
            <person name="Komine S."/>
            <person name="Tomita M."/>
            <person name="Blaxter M."/>
            <person name="Arakawa K."/>
        </authorList>
    </citation>
    <scope>NUCLEOTIDE SEQUENCE [LARGE SCALE GENOMIC DNA]</scope>
    <source>
        <strain evidence="2">Z151</strain>
    </source>
</reference>
<organism evidence="1 2">
    <name type="scientific">Hypsibius exemplaris</name>
    <name type="common">Freshwater tardigrade</name>
    <dbReference type="NCBI Taxonomy" id="2072580"/>
    <lineage>
        <taxon>Eukaryota</taxon>
        <taxon>Metazoa</taxon>
        <taxon>Ecdysozoa</taxon>
        <taxon>Tardigrada</taxon>
        <taxon>Eutardigrada</taxon>
        <taxon>Parachela</taxon>
        <taxon>Hypsibioidea</taxon>
        <taxon>Hypsibiidae</taxon>
        <taxon>Hypsibius</taxon>
    </lineage>
</organism>
<accession>A0A1W0WDG7</accession>
<dbReference type="SUPFAM" id="SSF53098">
    <property type="entry name" value="Ribonuclease H-like"/>
    <property type="match status" value="1"/>
</dbReference>
<evidence type="ECO:0000313" key="1">
    <source>
        <dbReference type="EMBL" id="OQV13207.1"/>
    </source>
</evidence>
<dbReference type="EMBL" id="MTYJ01000128">
    <property type="protein sequence ID" value="OQV13207.1"/>
    <property type="molecule type" value="Genomic_DNA"/>
</dbReference>
<gene>
    <name evidence="1" type="ORF">BV898_12531</name>
</gene>
<proteinExistence type="predicted"/>
<dbReference type="Gene3D" id="3.30.420.10">
    <property type="entry name" value="Ribonuclease H-like superfamily/Ribonuclease H"/>
    <property type="match status" value="1"/>
</dbReference>
<comment type="caution">
    <text evidence="1">The sequence shown here is derived from an EMBL/GenBank/DDBJ whole genome shotgun (WGS) entry which is preliminary data.</text>
</comment>
<name>A0A1W0WDG7_HYPEX</name>
<protein>
    <submittedName>
        <fullName evidence="1">Uncharacterized protein</fullName>
    </submittedName>
</protein>
<dbReference type="OrthoDB" id="425619at2759"/>
<sequence length="136" mass="14934">MLTLTIPTNQVLSGGLTVKSTSNIQQMQEDDVFCRGILKPIRVAGPFHAVGIDYMGPMVTSKRANKFLLVATCLLTRWVKTRAVKTQTSSAAAAFFVEQIALRHVSSSRVGVGRGMPFLRFNTNKRCNITTTAYNP</sequence>